<comment type="caution">
    <text evidence="2">The sequence shown here is derived from an EMBL/GenBank/DDBJ whole genome shotgun (WGS) entry which is preliminary data.</text>
</comment>
<evidence type="ECO:0000313" key="2">
    <source>
        <dbReference type="EMBL" id="OMJ18504.1"/>
    </source>
</evidence>
<dbReference type="OrthoDB" id="59470at2759"/>
<name>A0A1R1XV58_9FUNG</name>
<dbReference type="InterPro" id="IPR043132">
    <property type="entry name" value="BCAT-like_C"/>
</dbReference>
<evidence type="ECO:0008006" key="4">
    <source>
        <dbReference type="Google" id="ProtNLM"/>
    </source>
</evidence>
<dbReference type="Proteomes" id="UP000187283">
    <property type="component" value="Unassembled WGS sequence"/>
</dbReference>
<dbReference type="PANTHER" id="PTHR47703">
    <property type="entry name" value="D-AMINOACID AMINOTRANSFERASE-LIKE PLP-DEPENDENT ENZYMES SUPERFAMILY PROTEIN"/>
    <property type="match status" value="1"/>
</dbReference>
<dbReference type="EMBL" id="LSSN01001732">
    <property type="protein sequence ID" value="OMJ18504.1"/>
    <property type="molecule type" value="Genomic_DNA"/>
</dbReference>
<dbReference type="Gene3D" id="3.20.10.10">
    <property type="entry name" value="D-amino Acid Aminotransferase, subunit A, domain 2"/>
    <property type="match status" value="1"/>
</dbReference>
<feature type="compositionally biased region" description="Low complexity" evidence="1">
    <location>
        <begin position="259"/>
        <end position="274"/>
    </location>
</feature>
<feature type="region of interest" description="Disordered" evidence="1">
    <location>
        <begin position="246"/>
        <end position="274"/>
    </location>
</feature>
<dbReference type="PANTHER" id="PTHR47703:SF2">
    <property type="entry name" value="D-AMINOACID AMINOTRANSFERASE-LIKE PLP-DEPENDENT ENZYMES SUPERFAMILY PROTEIN"/>
    <property type="match status" value="1"/>
</dbReference>
<reference evidence="2 3" key="1">
    <citation type="submission" date="2017-01" db="EMBL/GenBank/DDBJ databases">
        <authorList>
            <person name="Mah S.A."/>
            <person name="Swanson W.J."/>
            <person name="Moy G.W."/>
            <person name="Vacquier V.D."/>
        </authorList>
    </citation>
    <scope>NUCLEOTIDE SEQUENCE [LARGE SCALE GENOMIC DNA]</scope>
    <source>
        <strain evidence="2 3">GSMNP</strain>
    </source>
</reference>
<feature type="compositionally biased region" description="Polar residues" evidence="1">
    <location>
        <begin position="246"/>
        <end position="258"/>
    </location>
</feature>
<dbReference type="SUPFAM" id="SSF56752">
    <property type="entry name" value="D-aminoacid aminotransferase-like PLP-dependent enzymes"/>
    <property type="match status" value="1"/>
</dbReference>
<protein>
    <recommendedName>
        <fullName evidence="4">Aminodeoxychorismate lyase</fullName>
    </recommendedName>
</protein>
<sequence>MNSQHSHVFLNTNLVIIKSSWVPSEPPTASFETKSFDSFLLECPNGIYTSARTIGYSRILALEKHFARLAKSLDLYVNDDQPRKEHVESKIIEILGSENSQAYKSVDFWKDTLYPLIKLGLEKNKQRYLNDSDHDQVLDNSSNEILPEAKITISISVDPMIIRLHVCELKVKDSKDQIIILNKGSRHNPTSKQISWVEERKELEKLLTPRVNEVVLYDPVSFLCTEGLSSNFFVVERLPQNETSIVNSTSTNQSNAEKSSNSKSSDSRSSSIYSTSTPDIEYLTKSFRVATSPPSTVLMGTIMQLVIKVCEDDGIKISYKSPSISDLQTDQWVGAFITSTSRLVLPIETVKLSDR</sequence>
<proteinExistence type="predicted"/>
<accession>A0A1R1XV58</accession>
<organism evidence="2 3">
    <name type="scientific">Smittium culicis</name>
    <dbReference type="NCBI Taxonomy" id="133412"/>
    <lineage>
        <taxon>Eukaryota</taxon>
        <taxon>Fungi</taxon>
        <taxon>Fungi incertae sedis</taxon>
        <taxon>Zoopagomycota</taxon>
        <taxon>Kickxellomycotina</taxon>
        <taxon>Harpellomycetes</taxon>
        <taxon>Harpellales</taxon>
        <taxon>Legeriomycetaceae</taxon>
        <taxon>Smittium</taxon>
    </lineage>
</organism>
<gene>
    <name evidence="2" type="ORF">AYI70_g5323</name>
</gene>
<dbReference type="InterPro" id="IPR036038">
    <property type="entry name" value="Aminotransferase-like"/>
</dbReference>
<evidence type="ECO:0000256" key="1">
    <source>
        <dbReference type="SAM" id="MobiDB-lite"/>
    </source>
</evidence>
<keyword evidence="3" id="KW-1185">Reference proteome</keyword>
<evidence type="ECO:0000313" key="3">
    <source>
        <dbReference type="Proteomes" id="UP000187283"/>
    </source>
</evidence>
<dbReference type="AlphaFoldDB" id="A0A1R1XV58"/>
<dbReference type="GO" id="GO:0003824">
    <property type="term" value="F:catalytic activity"/>
    <property type="evidence" value="ECO:0007669"/>
    <property type="project" value="InterPro"/>
</dbReference>